<dbReference type="GO" id="GO:0005975">
    <property type="term" value="P:carbohydrate metabolic process"/>
    <property type="evidence" value="ECO:0007669"/>
    <property type="project" value="InterPro"/>
</dbReference>
<sequence>MGVCSPVCKGLRRAKYLVLLLVSLSVLVWVRTFSGEVVKSFQVSHATTQTLVKGDSLADKLWTVVPDPTQTEPPKEECPQESPLLQGALKLSFEPSLKLQDVERENKGVAKGVYKPPDCIARESVAILIPHRSRERHLPLPDAPPAPLPAEAAAPLCHLCHPAGCVTKVILEESRH</sequence>
<dbReference type="GO" id="GO:0005794">
    <property type="term" value="C:Golgi apparatus"/>
    <property type="evidence" value="ECO:0007669"/>
    <property type="project" value="TreeGrafter"/>
</dbReference>
<dbReference type="Gene3D" id="3.90.550.10">
    <property type="entry name" value="Spore Coat Polysaccharide Biosynthesis Protein SpsA, Chain A"/>
    <property type="match status" value="1"/>
</dbReference>
<reference evidence="2 3" key="1">
    <citation type="submission" date="2019-04" db="EMBL/GenBank/DDBJ databases">
        <title>The sequence and de novo assembly of Takifugu bimaculatus genome using PacBio and Hi-C technologies.</title>
        <authorList>
            <person name="Xu P."/>
            <person name="Liu B."/>
            <person name="Zhou Z."/>
        </authorList>
    </citation>
    <scope>NUCLEOTIDE SEQUENCE [LARGE SCALE GENOMIC DNA]</scope>
    <source>
        <strain evidence="2">TB-2018</strain>
        <tissue evidence="2">Muscle</tissue>
    </source>
</reference>
<feature type="domain" description="Galactosyltransferase N-terminal" evidence="1">
    <location>
        <begin position="78"/>
        <end position="139"/>
    </location>
</feature>
<proteinExistence type="predicted"/>
<gene>
    <name evidence="2" type="ORF">fugu_009109</name>
</gene>
<dbReference type="InterPro" id="IPR003859">
    <property type="entry name" value="Galactosyl_T"/>
</dbReference>
<organism evidence="2 3">
    <name type="scientific">Takifugu bimaculatus</name>
    <dbReference type="NCBI Taxonomy" id="433685"/>
    <lineage>
        <taxon>Eukaryota</taxon>
        <taxon>Metazoa</taxon>
        <taxon>Chordata</taxon>
        <taxon>Craniata</taxon>
        <taxon>Vertebrata</taxon>
        <taxon>Euteleostomi</taxon>
        <taxon>Actinopterygii</taxon>
        <taxon>Neopterygii</taxon>
        <taxon>Teleostei</taxon>
        <taxon>Neoteleostei</taxon>
        <taxon>Acanthomorphata</taxon>
        <taxon>Eupercaria</taxon>
        <taxon>Tetraodontiformes</taxon>
        <taxon>Tetradontoidea</taxon>
        <taxon>Tetraodontidae</taxon>
        <taxon>Takifugu</taxon>
    </lineage>
</organism>
<dbReference type="EMBL" id="SWLE01000022">
    <property type="protein sequence ID" value="TNM84931.1"/>
    <property type="molecule type" value="Genomic_DNA"/>
</dbReference>
<evidence type="ECO:0000313" key="2">
    <source>
        <dbReference type="EMBL" id="TNM84931.1"/>
    </source>
</evidence>
<dbReference type="PANTHER" id="PTHR19300:SF9">
    <property type="entry name" value="BETA-1,4-GALACTOSYLTRANSFERASE 4"/>
    <property type="match status" value="1"/>
</dbReference>
<dbReference type="Proteomes" id="UP000516260">
    <property type="component" value="Chromosome 9"/>
</dbReference>
<dbReference type="InterPro" id="IPR027995">
    <property type="entry name" value="Galactosyl_T_N"/>
</dbReference>
<accession>A0A4Z2AXZ6</accession>
<protein>
    <recommendedName>
        <fullName evidence="1">Galactosyltransferase N-terminal domain-containing protein</fullName>
    </recommendedName>
</protein>
<evidence type="ECO:0000313" key="3">
    <source>
        <dbReference type="Proteomes" id="UP000516260"/>
    </source>
</evidence>
<dbReference type="InterPro" id="IPR029044">
    <property type="entry name" value="Nucleotide-diphossugar_trans"/>
</dbReference>
<comment type="caution">
    <text evidence="2">The sequence shown here is derived from an EMBL/GenBank/DDBJ whole genome shotgun (WGS) entry which is preliminary data.</text>
</comment>
<dbReference type="PANTHER" id="PTHR19300">
    <property type="entry name" value="BETA-1,4-GALACTOSYLTRANSFERASE"/>
    <property type="match status" value="1"/>
</dbReference>
<dbReference type="GO" id="GO:0008378">
    <property type="term" value="F:galactosyltransferase activity"/>
    <property type="evidence" value="ECO:0007669"/>
    <property type="project" value="TreeGrafter"/>
</dbReference>
<dbReference type="AlphaFoldDB" id="A0A4Z2AXZ6"/>
<evidence type="ECO:0000259" key="1">
    <source>
        <dbReference type="Pfam" id="PF13733"/>
    </source>
</evidence>
<keyword evidence="3" id="KW-1185">Reference proteome</keyword>
<name>A0A4Z2AXZ6_9TELE</name>
<dbReference type="Pfam" id="PF13733">
    <property type="entry name" value="Glyco_transf_7N"/>
    <property type="match status" value="1"/>
</dbReference>